<dbReference type="Gene3D" id="3.40.50.1820">
    <property type="entry name" value="alpha/beta hydrolase"/>
    <property type="match status" value="1"/>
</dbReference>
<dbReference type="OrthoDB" id="5431692at2"/>
<evidence type="ECO:0000313" key="2">
    <source>
        <dbReference type="EMBL" id="TMQ89830.1"/>
    </source>
</evidence>
<dbReference type="PANTHER" id="PTHR43194">
    <property type="entry name" value="HYDROLASE ALPHA/BETA FOLD FAMILY"/>
    <property type="match status" value="1"/>
</dbReference>
<reference evidence="2 3" key="1">
    <citation type="submission" date="2019-05" db="EMBL/GenBank/DDBJ databases">
        <title>Draft genome sequence of Actinomadura sp. 14C53.</title>
        <authorList>
            <person name="Saricaoglu S."/>
            <person name="Isik K."/>
        </authorList>
    </citation>
    <scope>NUCLEOTIDE SEQUENCE [LARGE SCALE GENOMIC DNA]</scope>
    <source>
        <strain evidence="2 3">14C53</strain>
    </source>
</reference>
<dbReference type="InterPro" id="IPR050228">
    <property type="entry name" value="Carboxylesterase_BioH"/>
</dbReference>
<dbReference type="AlphaFoldDB" id="A0A5C4IZS2"/>
<dbReference type="GO" id="GO:0016787">
    <property type="term" value="F:hydrolase activity"/>
    <property type="evidence" value="ECO:0007669"/>
    <property type="project" value="UniProtKB-KW"/>
</dbReference>
<protein>
    <submittedName>
        <fullName evidence="2">Alpha/beta hydrolase</fullName>
    </submittedName>
</protein>
<gene>
    <name evidence="2" type="ORF">ETD83_38095</name>
</gene>
<dbReference type="RefSeq" id="WP_138650055.1">
    <property type="nucleotide sequence ID" value="NZ_VCKW01000362.1"/>
</dbReference>
<dbReference type="InterPro" id="IPR000073">
    <property type="entry name" value="AB_hydrolase_1"/>
</dbReference>
<evidence type="ECO:0000313" key="3">
    <source>
        <dbReference type="Proteomes" id="UP000309174"/>
    </source>
</evidence>
<dbReference type="Pfam" id="PF00561">
    <property type="entry name" value="Abhydrolase_1"/>
    <property type="match status" value="1"/>
</dbReference>
<name>A0A5C4IZS2_9ACTN</name>
<feature type="domain" description="AB hydrolase-1" evidence="1">
    <location>
        <begin position="23"/>
        <end position="122"/>
    </location>
</feature>
<evidence type="ECO:0000259" key="1">
    <source>
        <dbReference type="Pfam" id="PF00561"/>
    </source>
</evidence>
<dbReference type="SUPFAM" id="SSF53474">
    <property type="entry name" value="alpha/beta-Hydrolases"/>
    <property type="match status" value="1"/>
</dbReference>
<sequence>WRTILLKTSAGPVAVTDSQGSGPALLLVHVGLGSLLWRDLITELAPGFRCVTLDAPGTGRTSAFAAGISLATAADAVTAVLRTLDLRHVTLAVHDLGGPAGISAAAREPDRVAAIAAINTFAWRPTGIAFRGMLAVMGSGLVRESDAWTGWLPWLISTRFGVGRQLGRPERRAFRAVIDRDGRRAFHRYIADARRNDQLFQETEAALRGPLADRPLLTVFGQRNDPLNLQPKWKALFPGAVQHTVAGGYHFPMCDAPAQVADHVRTWHTAHVTRT</sequence>
<keyword evidence="2" id="KW-0378">Hydrolase</keyword>
<feature type="non-terminal residue" evidence="2">
    <location>
        <position position="1"/>
    </location>
</feature>
<dbReference type="PANTHER" id="PTHR43194:SF2">
    <property type="entry name" value="PEROXISOMAL MEMBRANE PROTEIN LPX1"/>
    <property type="match status" value="1"/>
</dbReference>
<organism evidence="2 3">
    <name type="scientific">Actinomadura soli</name>
    <dbReference type="NCBI Taxonomy" id="2508997"/>
    <lineage>
        <taxon>Bacteria</taxon>
        <taxon>Bacillati</taxon>
        <taxon>Actinomycetota</taxon>
        <taxon>Actinomycetes</taxon>
        <taxon>Streptosporangiales</taxon>
        <taxon>Thermomonosporaceae</taxon>
        <taxon>Actinomadura</taxon>
    </lineage>
</organism>
<dbReference type="EMBL" id="VCKW01000362">
    <property type="protein sequence ID" value="TMQ89830.1"/>
    <property type="molecule type" value="Genomic_DNA"/>
</dbReference>
<accession>A0A5C4IZS2</accession>
<keyword evidence="3" id="KW-1185">Reference proteome</keyword>
<comment type="caution">
    <text evidence="2">The sequence shown here is derived from an EMBL/GenBank/DDBJ whole genome shotgun (WGS) entry which is preliminary data.</text>
</comment>
<dbReference type="InterPro" id="IPR029058">
    <property type="entry name" value="AB_hydrolase_fold"/>
</dbReference>
<proteinExistence type="predicted"/>
<dbReference type="Proteomes" id="UP000309174">
    <property type="component" value="Unassembled WGS sequence"/>
</dbReference>